<dbReference type="Proteomes" id="UP000076761">
    <property type="component" value="Unassembled WGS sequence"/>
</dbReference>
<dbReference type="EMBL" id="KV425568">
    <property type="protein sequence ID" value="KZT26004.1"/>
    <property type="molecule type" value="Genomic_DNA"/>
</dbReference>
<gene>
    <name evidence="2" type="ORF">NEOLEDRAFT_1177828</name>
</gene>
<name>A0A165T1Q1_9AGAM</name>
<feature type="region of interest" description="Disordered" evidence="1">
    <location>
        <begin position="32"/>
        <end position="54"/>
    </location>
</feature>
<evidence type="ECO:0000313" key="3">
    <source>
        <dbReference type="Proteomes" id="UP000076761"/>
    </source>
</evidence>
<evidence type="ECO:0000256" key="1">
    <source>
        <dbReference type="SAM" id="MobiDB-lite"/>
    </source>
</evidence>
<accession>A0A165T1Q1</accession>
<protein>
    <submittedName>
        <fullName evidence="2">Uncharacterized protein</fullName>
    </submittedName>
</protein>
<organism evidence="2 3">
    <name type="scientific">Neolentinus lepideus HHB14362 ss-1</name>
    <dbReference type="NCBI Taxonomy" id="1314782"/>
    <lineage>
        <taxon>Eukaryota</taxon>
        <taxon>Fungi</taxon>
        <taxon>Dikarya</taxon>
        <taxon>Basidiomycota</taxon>
        <taxon>Agaricomycotina</taxon>
        <taxon>Agaricomycetes</taxon>
        <taxon>Gloeophyllales</taxon>
        <taxon>Gloeophyllaceae</taxon>
        <taxon>Neolentinus</taxon>
    </lineage>
</organism>
<proteinExistence type="predicted"/>
<dbReference type="AlphaFoldDB" id="A0A165T1Q1"/>
<reference evidence="2 3" key="1">
    <citation type="journal article" date="2016" name="Mol. Biol. Evol.">
        <title>Comparative Genomics of Early-Diverging Mushroom-Forming Fungi Provides Insights into the Origins of Lignocellulose Decay Capabilities.</title>
        <authorList>
            <person name="Nagy L.G."/>
            <person name="Riley R."/>
            <person name="Tritt A."/>
            <person name="Adam C."/>
            <person name="Daum C."/>
            <person name="Floudas D."/>
            <person name="Sun H."/>
            <person name="Yadav J.S."/>
            <person name="Pangilinan J."/>
            <person name="Larsson K.H."/>
            <person name="Matsuura K."/>
            <person name="Barry K."/>
            <person name="Labutti K."/>
            <person name="Kuo R."/>
            <person name="Ohm R.A."/>
            <person name="Bhattacharya S.S."/>
            <person name="Shirouzu T."/>
            <person name="Yoshinaga Y."/>
            <person name="Martin F.M."/>
            <person name="Grigoriev I.V."/>
            <person name="Hibbett D.S."/>
        </authorList>
    </citation>
    <scope>NUCLEOTIDE SEQUENCE [LARGE SCALE GENOMIC DNA]</scope>
    <source>
        <strain evidence="2 3">HHB14362 ss-1</strain>
    </source>
</reference>
<dbReference type="InParanoid" id="A0A165T1Q1"/>
<keyword evidence="3" id="KW-1185">Reference proteome</keyword>
<sequence>MGACRGDRLSVADISPVSASSTLESSFLMVDGVGEEETPSALQAGSDDEEEGDTVLSMSEEEAKRKIGEDSKEFFAIHDLDEAEEQATNT</sequence>
<evidence type="ECO:0000313" key="2">
    <source>
        <dbReference type="EMBL" id="KZT26004.1"/>
    </source>
</evidence>
<dbReference type="OrthoDB" id="514777at2759"/>